<evidence type="ECO:0000313" key="2">
    <source>
        <dbReference type="EMBL" id="KAK2081140.1"/>
    </source>
</evidence>
<dbReference type="PANTHER" id="PTHR12618">
    <property type="entry name" value="PHD AND RING FINGER DOMAIN-CONTAINING PROTEIN 1"/>
    <property type="match status" value="1"/>
</dbReference>
<feature type="compositionally biased region" description="Low complexity" evidence="1">
    <location>
        <begin position="200"/>
        <end position="226"/>
    </location>
</feature>
<organism evidence="2 3">
    <name type="scientific">Saguinus oedipus</name>
    <name type="common">Cotton-top tamarin</name>
    <name type="synonym">Oedipomidas oedipus</name>
    <dbReference type="NCBI Taxonomy" id="9490"/>
    <lineage>
        <taxon>Eukaryota</taxon>
        <taxon>Metazoa</taxon>
        <taxon>Chordata</taxon>
        <taxon>Craniata</taxon>
        <taxon>Vertebrata</taxon>
        <taxon>Euteleostomi</taxon>
        <taxon>Mammalia</taxon>
        <taxon>Eutheria</taxon>
        <taxon>Euarchontoglires</taxon>
        <taxon>Primates</taxon>
        <taxon>Haplorrhini</taxon>
        <taxon>Platyrrhini</taxon>
        <taxon>Cebidae</taxon>
        <taxon>Callitrichinae</taxon>
        <taxon>Saguinus</taxon>
    </lineage>
</organism>
<feature type="compositionally biased region" description="Basic residues" evidence="1">
    <location>
        <begin position="546"/>
        <end position="562"/>
    </location>
</feature>
<dbReference type="PANTHER" id="PTHR12618:SF20">
    <property type="entry name" value="PHD AND RING FINGER DOMAIN-CONTAINING PROTEIN 1"/>
    <property type="match status" value="1"/>
</dbReference>
<feature type="region of interest" description="Disordered" evidence="1">
    <location>
        <begin position="338"/>
        <end position="602"/>
    </location>
</feature>
<feature type="compositionally biased region" description="Basic and acidic residues" evidence="1">
    <location>
        <begin position="514"/>
        <end position="528"/>
    </location>
</feature>
<feature type="compositionally biased region" description="Basic residues" evidence="1">
    <location>
        <begin position="479"/>
        <end position="491"/>
    </location>
</feature>
<evidence type="ECO:0000256" key="1">
    <source>
        <dbReference type="SAM" id="MobiDB-lite"/>
    </source>
</evidence>
<comment type="caution">
    <text evidence="2">The sequence shown here is derived from an EMBL/GenBank/DDBJ whole genome shotgun (WGS) entry which is preliminary data.</text>
</comment>
<reference evidence="2 3" key="1">
    <citation type="submission" date="2023-05" db="EMBL/GenBank/DDBJ databases">
        <title>B98-5 Cell Line De Novo Hybrid Assembly: An Optical Mapping Approach.</title>
        <authorList>
            <person name="Kananen K."/>
            <person name="Auerbach J.A."/>
            <person name="Kautto E."/>
            <person name="Blachly J.S."/>
        </authorList>
    </citation>
    <scope>NUCLEOTIDE SEQUENCE [LARGE SCALE GENOMIC DNA]</scope>
    <source>
        <strain evidence="2">B95-8</strain>
        <tissue evidence="2">Cell line</tissue>
    </source>
</reference>
<dbReference type="EMBL" id="JASSZA010000411">
    <property type="protein sequence ID" value="KAK2081140.1"/>
    <property type="molecule type" value="Genomic_DNA"/>
</dbReference>
<feature type="region of interest" description="Disordered" evidence="1">
    <location>
        <begin position="278"/>
        <end position="326"/>
    </location>
</feature>
<evidence type="ECO:0000313" key="3">
    <source>
        <dbReference type="Proteomes" id="UP001266305"/>
    </source>
</evidence>
<feature type="region of interest" description="Disordered" evidence="1">
    <location>
        <begin position="650"/>
        <end position="747"/>
    </location>
</feature>
<dbReference type="Proteomes" id="UP001266305">
    <property type="component" value="Unassembled WGS sequence"/>
</dbReference>
<feature type="compositionally biased region" description="Polar residues" evidence="1">
    <location>
        <begin position="1"/>
        <end position="26"/>
    </location>
</feature>
<feature type="compositionally biased region" description="Basic residues" evidence="1">
    <location>
        <begin position="416"/>
        <end position="426"/>
    </location>
</feature>
<proteinExistence type="predicted"/>
<feature type="compositionally biased region" description="Basic and acidic residues" evidence="1">
    <location>
        <begin position="427"/>
        <end position="436"/>
    </location>
</feature>
<feature type="compositionally biased region" description="Basic and acidic residues" evidence="1">
    <location>
        <begin position="95"/>
        <end position="110"/>
    </location>
</feature>
<name>A0ABQ9T8R1_SAGOE</name>
<feature type="compositionally biased region" description="Basic and acidic residues" evidence="1">
    <location>
        <begin position="171"/>
        <end position="180"/>
    </location>
</feature>
<feature type="compositionally biased region" description="Low complexity" evidence="1">
    <location>
        <begin position="464"/>
        <end position="474"/>
    </location>
</feature>
<protein>
    <submittedName>
        <fullName evidence="2">PHD and RING finger domain-containing protein 1</fullName>
    </submittedName>
</protein>
<gene>
    <name evidence="2" type="primary">PHRF1_1</name>
    <name evidence="2" type="ORF">P7K49_040255</name>
</gene>
<feature type="compositionally biased region" description="Low complexity" evidence="1">
    <location>
        <begin position="654"/>
        <end position="667"/>
    </location>
</feature>
<sequence>PQFSGTNKPRASVVSKISSRDSNPPSRSAVPGPPLKPAPRRVDISELPRIPKIRRDGSGSRQAAAPAPGQSIEIPSACISRLTGREGTGQPGRGARAESEASSRVPREPGTHAGSSRPAAPSSHGSLAPLGSSRGKGVGSTFESFRINIPGNTAHSSRLSSPGFCNTFRPVDNKEQRKENPSPLFSIKKTKQLRSEVYDPSDPTGSDSSAPSSSPERSSPGLLPSEITRTISINSPQVQTVQAVRCVTSYTVESVFGTEPEPPLGPSSTVSKLRGVVAAKGASDTKREGPGTEDSVESQGLAARVRRLSPPEPWEDNDGASCSTFFGSEERTVTCVTVLEPEPPPSPDVPQAATHRVVELRPPSRSRSTSSSRSRKKAKRKRASREHRRTRSRTRSGSRDRSSRSGSPSVGEERLRRQRSKAKSRRSSSDRSSSRERAKRKKAKDKSREHRRGPWARSRRTSRSRSGSPGSSSYEHYESRKKKKRRSGSRPRGRECSPLSSLERVRRHKHQRERSHERLDWKETAARPRDRRKRRSRSPSSEHRSREHRRPRSREKRPRSRSRSPERKEAVREASPAPLPQEEPVREDLPARSPALEAHISPEVAVADQVPLQAPSVLEVAAECAPDDLDYGDSVEAGHVFDDFSNEAVFMQLDDMSSPPSPESTDSSPERDLPPKPALPAASLAAIQREVSLMHDEDASQPPPLAEDPQELHVAEKTEVPSSLGVAPVGKEDGPAVSGRVQEAASQTPLLRTRALVKRVTWNLQESENSAPVEDRAPRE</sequence>
<dbReference type="InterPro" id="IPR047157">
    <property type="entry name" value="PHRF1/Atg35"/>
</dbReference>
<feature type="compositionally biased region" description="Basic residues" evidence="1">
    <location>
        <begin position="437"/>
        <end position="463"/>
    </location>
</feature>
<accession>A0ABQ9T8R1</accession>
<keyword evidence="3" id="KW-1185">Reference proteome</keyword>
<feature type="compositionally biased region" description="Basic residues" evidence="1">
    <location>
        <begin position="373"/>
        <end position="396"/>
    </location>
</feature>
<feature type="compositionally biased region" description="Low complexity" evidence="1">
    <location>
        <begin position="361"/>
        <end position="372"/>
    </location>
</feature>
<feature type="non-terminal residue" evidence="2">
    <location>
        <position position="1"/>
    </location>
</feature>
<feature type="compositionally biased region" description="Basic and acidic residues" evidence="1">
    <location>
        <begin position="710"/>
        <end position="719"/>
    </location>
</feature>
<feature type="region of interest" description="Disordered" evidence="1">
    <location>
        <begin position="1"/>
        <end position="235"/>
    </location>
</feature>
<feature type="compositionally biased region" description="Basic and acidic residues" evidence="1">
    <location>
        <begin position="563"/>
        <end position="572"/>
    </location>
</feature>
<feature type="compositionally biased region" description="Polar residues" evidence="1">
    <location>
        <begin position="150"/>
        <end position="164"/>
    </location>
</feature>